<keyword evidence="2" id="KW-1185">Reference proteome</keyword>
<gene>
    <name evidence="1" type="ORF">JAAARDRAFT_198704</name>
</gene>
<dbReference type="InParanoid" id="A0A067PAV6"/>
<reference evidence="2" key="1">
    <citation type="journal article" date="2014" name="Proc. Natl. Acad. Sci. U.S.A.">
        <title>Extensive sampling of basidiomycete genomes demonstrates inadequacy of the white-rot/brown-rot paradigm for wood decay fungi.</title>
        <authorList>
            <person name="Riley R."/>
            <person name="Salamov A.A."/>
            <person name="Brown D.W."/>
            <person name="Nagy L.G."/>
            <person name="Floudas D."/>
            <person name="Held B.W."/>
            <person name="Levasseur A."/>
            <person name="Lombard V."/>
            <person name="Morin E."/>
            <person name="Otillar R."/>
            <person name="Lindquist E.A."/>
            <person name="Sun H."/>
            <person name="LaButti K.M."/>
            <person name="Schmutz J."/>
            <person name="Jabbour D."/>
            <person name="Luo H."/>
            <person name="Baker S.E."/>
            <person name="Pisabarro A.G."/>
            <person name="Walton J.D."/>
            <person name="Blanchette R.A."/>
            <person name="Henrissat B."/>
            <person name="Martin F."/>
            <person name="Cullen D."/>
            <person name="Hibbett D.S."/>
            <person name="Grigoriev I.V."/>
        </authorList>
    </citation>
    <scope>NUCLEOTIDE SEQUENCE [LARGE SCALE GENOMIC DNA]</scope>
    <source>
        <strain evidence="2">MUCL 33604</strain>
    </source>
</reference>
<accession>A0A067PAV6</accession>
<dbReference type="HOGENOM" id="CLU_2085173_0_0_1"/>
<name>A0A067PAV6_9AGAM</name>
<sequence length="117" mass="11943">MANVTPCLIPKSSARANSQVSVATCFISSSQGKPLYTGGPTCHSELTLPPHSGSLTVATMAIDFVPQGAGSLASTSVPQGAGSLASTSVHHYRAEDHALGQEAPPNPDITKYIVPLS</sequence>
<dbReference type="EMBL" id="KL197743">
    <property type="protein sequence ID" value="KDQ52053.1"/>
    <property type="molecule type" value="Genomic_DNA"/>
</dbReference>
<protein>
    <submittedName>
        <fullName evidence="1">Uncharacterized protein</fullName>
    </submittedName>
</protein>
<dbReference type="Proteomes" id="UP000027265">
    <property type="component" value="Unassembled WGS sequence"/>
</dbReference>
<evidence type="ECO:0000313" key="1">
    <source>
        <dbReference type="EMBL" id="KDQ52053.1"/>
    </source>
</evidence>
<organism evidence="1 2">
    <name type="scientific">Jaapia argillacea MUCL 33604</name>
    <dbReference type="NCBI Taxonomy" id="933084"/>
    <lineage>
        <taxon>Eukaryota</taxon>
        <taxon>Fungi</taxon>
        <taxon>Dikarya</taxon>
        <taxon>Basidiomycota</taxon>
        <taxon>Agaricomycotina</taxon>
        <taxon>Agaricomycetes</taxon>
        <taxon>Agaricomycetidae</taxon>
        <taxon>Jaapiales</taxon>
        <taxon>Jaapiaceae</taxon>
        <taxon>Jaapia</taxon>
    </lineage>
</organism>
<proteinExistence type="predicted"/>
<dbReference type="AlphaFoldDB" id="A0A067PAV6"/>
<evidence type="ECO:0000313" key="2">
    <source>
        <dbReference type="Proteomes" id="UP000027265"/>
    </source>
</evidence>